<evidence type="ECO:0000313" key="3">
    <source>
        <dbReference type="Proteomes" id="UP000316270"/>
    </source>
</evidence>
<feature type="signal peptide" evidence="1">
    <location>
        <begin position="1"/>
        <end position="16"/>
    </location>
</feature>
<gene>
    <name evidence="2" type="ORF">FKW77_003058</name>
</gene>
<reference evidence="2 3" key="1">
    <citation type="submission" date="2019-07" db="EMBL/GenBank/DDBJ databases">
        <title>Finished genome of Venturia effusa.</title>
        <authorList>
            <person name="Young C.A."/>
            <person name="Cox M.P."/>
            <person name="Ganley A.R.D."/>
            <person name="David W.J."/>
        </authorList>
    </citation>
    <scope>NUCLEOTIDE SEQUENCE [LARGE SCALE GENOMIC DNA]</scope>
    <source>
        <strain evidence="3">albino</strain>
    </source>
</reference>
<feature type="chain" id="PRO_5022204786" evidence="1">
    <location>
        <begin position="17"/>
        <end position="283"/>
    </location>
</feature>
<dbReference type="Proteomes" id="UP000316270">
    <property type="component" value="Chromosome 11"/>
</dbReference>
<organism evidence="2 3">
    <name type="scientific">Venturia effusa</name>
    <dbReference type="NCBI Taxonomy" id="50376"/>
    <lineage>
        <taxon>Eukaryota</taxon>
        <taxon>Fungi</taxon>
        <taxon>Dikarya</taxon>
        <taxon>Ascomycota</taxon>
        <taxon>Pezizomycotina</taxon>
        <taxon>Dothideomycetes</taxon>
        <taxon>Pleosporomycetidae</taxon>
        <taxon>Venturiales</taxon>
        <taxon>Venturiaceae</taxon>
        <taxon>Venturia</taxon>
    </lineage>
</organism>
<evidence type="ECO:0000256" key="1">
    <source>
        <dbReference type="SAM" id="SignalP"/>
    </source>
</evidence>
<evidence type="ECO:0000313" key="2">
    <source>
        <dbReference type="EMBL" id="QDS74256.1"/>
    </source>
</evidence>
<dbReference type="OrthoDB" id="5086500at2759"/>
<protein>
    <submittedName>
        <fullName evidence="2">Uncharacterized protein</fullName>
    </submittedName>
</protein>
<dbReference type="EMBL" id="CP042195">
    <property type="protein sequence ID" value="QDS74256.1"/>
    <property type="molecule type" value="Genomic_DNA"/>
</dbReference>
<name>A0A517LF97_9PEZI</name>
<keyword evidence="3" id="KW-1185">Reference proteome</keyword>
<dbReference type="AlphaFoldDB" id="A0A517LF97"/>
<proteinExistence type="predicted"/>
<keyword evidence="1" id="KW-0732">Signal</keyword>
<dbReference type="STRING" id="50376.A0A517LF97"/>
<accession>A0A517LF97</accession>
<sequence length="283" mass="30244">MLSLLLLLALTALTCAQVPGLGFGPTYMMQRTSSYLVEYSTTLRVPKYPDSSKGLIVIWPGINTDARPTNLVQTCIGAAAARPSFCYDKAKGQQWCAFTSTNIGITKQKAGKGLPIEAGKDLFITYKYDESTKEFAQTLSIDGREVSHQSLAIGKGNRFNTAVEVQYGFSGTILAHSKSPTLTLIHVSPFSIPAATSVSTRSVTGYLSVFATAYKNNTFKFAAADPGFPRSLRIDKGVTASKPVTKDGGKTWTVDEIMIPDSKYGSAKTAAAAASRKASTPTP</sequence>